<feature type="coiled-coil region" evidence="6">
    <location>
        <begin position="448"/>
        <end position="475"/>
    </location>
</feature>
<dbReference type="InterPro" id="IPR027359">
    <property type="entry name" value="Volt_channel_dom_sf"/>
</dbReference>
<organism evidence="10 11">
    <name type="scientific">Durusdinium trenchii</name>
    <dbReference type="NCBI Taxonomy" id="1381693"/>
    <lineage>
        <taxon>Eukaryota</taxon>
        <taxon>Sar</taxon>
        <taxon>Alveolata</taxon>
        <taxon>Dinophyceae</taxon>
        <taxon>Suessiales</taxon>
        <taxon>Symbiodiniaceae</taxon>
        <taxon>Durusdinium</taxon>
    </lineage>
</organism>
<feature type="transmembrane region" description="Helical" evidence="8">
    <location>
        <begin position="193"/>
        <end position="214"/>
    </location>
</feature>
<dbReference type="Pfam" id="PF13833">
    <property type="entry name" value="EF-hand_8"/>
    <property type="match status" value="1"/>
</dbReference>
<keyword evidence="2 8" id="KW-0812">Transmembrane</keyword>
<comment type="subcellular location">
    <subcellularLocation>
        <location evidence="1">Membrane</location>
        <topology evidence="1">Multi-pass membrane protein</topology>
    </subcellularLocation>
</comment>
<dbReference type="InterPro" id="IPR005821">
    <property type="entry name" value="Ion_trans_dom"/>
</dbReference>
<dbReference type="Gene3D" id="1.20.120.350">
    <property type="entry name" value="Voltage-gated potassium channels. Chain C"/>
    <property type="match status" value="1"/>
</dbReference>
<keyword evidence="11" id="KW-1185">Reference proteome</keyword>
<accession>A0ABP0QP64</accession>
<gene>
    <name evidence="10" type="ORF">SCF082_LOCUS42486</name>
</gene>
<dbReference type="Gene3D" id="1.10.238.10">
    <property type="entry name" value="EF-hand"/>
    <property type="match status" value="2"/>
</dbReference>
<name>A0ABP0QP64_9DINO</name>
<keyword evidence="5 8" id="KW-0472">Membrane</keyword>
<dbReference type="PANTHER" id="PTHR10037">
    <property type="entry name" value="VOLTAGE-GATED CATION CHANNEL CALCIUM AND SODIUM"/>
    <property type="match status" value="1"/>
</dbReference>
<feature type="domain" description="EF-hand" evidence="9">
    <location>
        <begin position="360"/>
        <end position="395"/>
    </location>
</feature>
<evidence type="ECO:0000256" key="8">
    <source>
        <dbReference type="SAM" id="Phobius"/>
    </source>
</evidence>
<feature type="transmembrane region" description="Helical" evidence="8">
    <location>
        <begin position="93"/>
        <end position="111"/>
    </location>
</feature>
<protein>
    <submittedName>
        <fullName evidence="10">Cation channel sperm-associated protein 1 (CatSper1)</fullName>
    </submittedName>
</protein>
<evidence type="ECO:0000259" key="9">
    <source>
        <dbReference type="PROSITE" id="PS50222"/>
    </source>
</evidence>
<dbReference type="PANTHER" id="PTHR10037:SF62">
    <property type="entry name" value="SODIUM CHANNEL PROTEIN 60E"/>
    <property type="match status" value="1"/>
</dbReference>
<evidence type="ECO:0000256" key="1">
    <source>
        <dbReference type="ARBA" id="ARBA00004141"/>
    </source>
</evidence>
<dbReference type="InterPro" id="IPR002048">
    <property type="entry name" value="EF_hand_dom"/>
</dbReference>
<reference evidence="10 11" key="1">
    <citation type="submission" date="2024-02" db="EMBL/GenBank/DDBJ databases">
        <authorList>
            <person name="Chen Y."/>
            <person name="Shah S."/>
            <person name="Dougan E. K."/>
            <person name="Thang M."/>
            <person name="Chan C."/>
        </authorList>
    </citation>
    <scope>NUCLEOTIDE SEQUENCE [LARGE SCALE GENOMIC DNA]</scope>
</reference>
<sequence>MMVPEEEASSARFAPETIGKASDEPLPLLERRVDHHSNSKSTSKLSIPETTTSFEAKFVMSWIFEMGCGFVIILSVLTVAWDVDGLEAPFFLQFMESAVTSFFLMEWLVRFKVLGLNWLMDPMVMFDTFIVWVPGVVAVWAFQPLVQHDATDFLKVLCTVRMMRLLRIVFFFKHFKAFQDIFQLVRGLLSSGGTLLSALGLIAFTLYVFAIIAIDLIGHQDFTGASEDVLEAQAGFQEIFPTMLTLIRFMHADDSQPILDLLTKKLPWIWVFTWLFTAISAFVFLNLVTAIIVQQALEMASGDESERVQQLQRQRERDMQDLEETFRRLDEDASGQVSLEEFMQAFKIKEIRAKMTLLNLKEQEMVDLFRHLDTAGEGELSLDEFTSGMSQLKGDATNKDMVFLEKSIEKLGQKLQKLEGPQSSQLTRRTVTNPGTCLKLRGKLNQIAINVQQRLTQAEKEVEDVAERMYNLALECMTLSPGSTSKVPVRAKAAGAYTVGSFAMSRGSLLTQGESSVVGPPTSTFRAPSTSMLSESTDDSSEGLRGGAGRSTSAVDGTYVVETPPVMTFLSESSQ</sequence>
<dbReference type="Proteomes" id="UP001642464">
    <property type="component" value="Unassembled WGS sequence"/>
</dbReference>
<comment type="caution">
    <text evidence="10">The sequence shown here is derived from an EMBL/GenBank/DDBJ whole genome shotgun (WGS) entry which is preliminary data.</text>
</comment>
<dbReference type="Pfam" id="PF13202">
    <property type="entry name" value="EF-hand_5"/>
    <property type="match status" value="1"/>
</dbReference>
<keyword evidence="3" id="KW-0106">Calcium</keyword>
<dbReference type="PROSITE" id="PS50222">
    <property type="entry name" value="EF_HAND_2"/>
    <property type="match status" value="2"/>
</dbReference>
<feature type="region of interest" description="Disordered" evidence="7">
    <location>
        <begin position="512"/>
        <end position="557"/>
    </location>
</feature>
<evidence type="ECO:0000313" key="10">
    <source>
        <dbReference type="EMBL" id="CAK9090060.1"/>
    </source>
</evidence>
<feature type="transmembrane region" description="Helical" evidence="8">
    <location>
        <begin position="268"/>
        <end position="293"/>
    </location>
</feature>
<feature type="compositionally biased region" description="Polar residues" evidence="7">
    <location>
        <begin position="512"/>
        <end position="535"/>
    </location>
</feature>
<feature type="transmembrane region" description="Helical" evidence="8">
    <location>
        <begin position="62"/>
        <end position="81"/>
    </location>
</feature>
<dbReference type="Gene3D" id="1.10.287.70">
    <property type="match status" value="1"/>
</dbReference>
<feature type="transmembrane region" description="Helical" evidence="8">
    <location>
        <begin position="123"/>
        <end position="142"/>
    </location>
</feature>
<dbReference type="CDD" id="cd00051">
    <property type="entry name" value="EFh"/>
    <property type="match status" value="1"/>
</dbReference>
<dbReference type="InterPro" id="IPR011992">
    <property type="entry name" value="EF-hand-dom_pair"/>
</dbReference>
<dbReference type="EMBL" id="CAXAMM010039929">
    <property type="protein sequence ID" value="CAK9090060.1"/>
    <property type="molecule type" value="Genomic_DNA"/>
</dbReference>
<evidence type="ECO:0000313" key="11">
    <source>
        <dbReference type="Proteomes" id="UP001642464"/>
    </source>
</evidence>
<dbReference type="PROSITE" id="PS00018">
    <property type="entry name" value="EF_HAND_1"/>
    <property type="match status" value="1"/>
</dbReference>
<dbReference type="InterPro" id="IPR018247">
    <property type="entry name" value="EF_Hand_1_Ca_BS"/>
</dbReference>
<proteinExistence type="predicted"/>
<evidence type="ECO:0000256" key="2">
    <source>
        <dbReference type="ARBA" id="ARBA00022692"/>
    </source>
</evidence>
<evidence type="ECO:0000256" key="7">
    <source>
        <dbReference type="SAM" id="MobiDB-lite"/>
    </source>
</evidence>
<dbReference type="Pfam" id="PF00520">
    <property type="entry name" value="Ion_trans"/>
    <property type="match status" value="1"/>
</dbReference>
<feature type="domain" description="EF-hand" evidence="9">
    <location>
        <begin position="317"/>
        <end position="352"/>
    </location>
</feature>
<feature type="coiled-coil region" evidence="6">
    <location>
        <begin position="305"/>
        <end position="332"/>
    </location>
</feature>
<keyword evidence="6" id="KW-0175">Coiled coil</keyword>
<keyword evidence="4 8" id="KW-1133">Transmembrane helix</keyword>
<dbReference type="SMART" id="SM00054">
    <property type="entry name" value="EFh"/>
    <property type="match status" value="2"/>
</dbReference>
<evidence type="ECO:0000256" key="6">
    <source>
        <dbReference type="SAM" id="Coils"/>
    </source>
</evidence>
<evidence type="ECO:0000256" key="4">
    <source>
        <dbReference type="ARBA" id="ARBA00022989"/>
    </source>
</evidence>
<evidence type="ECO:0000256" key="3">
    <source>
        <dbReference type="ARBA" id="ARBA00022837"/>
    </source>
</evidence>
<evidence type="ECO:0000256" key="5">
    <source>
        <dbReference type="ARBA" id="ARBA00023136"/>
    </source>
</evidence>
<dbReference type="InterPro" id="IPR043203">
    <property type="entry name" value="VGCC_Ca_Na"/>
</dbReference>
<dbReference type="SUPFAM" id="SSF47473">
    <property type="entry name" value="EF-hand"/>
    <property type="match status" value="1"/>
</dbReference>